<dbReference type="SUPFAM" id="SSF88946">
    <property type="entry name" value="Sigma2 domain of RNA polymerase sigma factors"/>
    <property type="match status" value="1"/>
</dbReference>
<organism evidence="8 9">
    <name type="scientific">Sorangium cellulosum</name>
    <name type="common">Polyangium cellulosum</name>
    <dbReference type="NCBI Taxonomy" id="56"/>
    <lineage>
        <taxon>Bacteria</taxon>
        <taxon>Pseudomonadati</taxon>
        <taxon>Myxococcota</taxon>
        <taxon>Polyangia</taxon>
        <taxon>Polyangiales</taxon>
        <taxon>Polyangiaceae</taxon>
        <taxon>Sorangium</taxon>
    </lineage>
</organism>
<protein>
    <submittedName>
        <fullName evidence="8">RNA polymerase subunit sigma</fullName>
    </submittedName>
</protein>
<feature type="domain" description="RNA polymerase sigma factor 70 region 4 type 2" evidence="7">
    <location>
        <begin position="109"/>
        <end position="153"/>
    </location>
</feature>
<evidence type="ECO:0000259" key="7">
    <source>
        <dbReference type="Pfam" id="PF08281"/>
    </source>
</evidence>
<evidence type="ECO:0000256" key="5">
    <source>
        <dbReference type="ARBA" id="ARBA00023163"/>
    </source>
</evidence>
<comment type="caution">
    <text evidence="8">The sequence shown here is derived from an EMBL/GenBank/DDBJ whole genome shotgun (WGS) entry which is preliminary data.</text>
</comment>
<keyword evidence="2" id="KW-0805">Transcription regulation</keyword>
<dbReference type="GO" id="GO:0016987">
    <property type="term" value="F:sigma factor activity"/>
    <property type="evidence" value="ECO:0007669"/>
    <property type="project" value="UniProtKB-KW"/>
</dbReference>
<dbReference type="SUPFAM" id="SSF88659">
    <property type="entry name" value="Sigma3 and sigma4 domains of RNA polymerase sigma factors"/>
    <property type="match status" value="1"/>
</dbReference>
<dbReference type="Proteomes" id="UP000075604">
    <property type="component" value="Unassembled WGS sequence"/>
</dbReference>
<keyword evidence="4" id="KW-0238">DNA-binding</keyword>
<dbReference type="AlphaFoldDB" id="A0A150PTD5"/>
<dbReference type="InterPro" id="IPR007627">
    <property type="entry name" value="RNA_pol_sigma70_r2"/>
</dbReference>
<dbReference type="Pfam" id="PF04542">
    <property type="entry name" value="Sigma70_r2"/>
    <property type="match status" value="1"/>
</dbReference>
<evidence type="ECO:0000313" key="8">
    <source>
        <dbReference type="EMBL" id="KYF59021.1"/>
    </source>
</evidence>
<dbReference type="GO" id="GO:0006352">
    <property type="term" value="P:DNA-templated transcription initiation"/>
    <property type="evidence" value="ECO:0007669"/>
    <property type="project" value="InterPro"/>
</dbReference>
<accession>A0A150PTD5</accession>
<dbReference type="EMBL" id="JELX01001437">
    <property type="protein sequence ID" value="KYF59021.1"/>
    <property type="molecule type" value="Genomic_DNA"/>
</dbReference>
<gene>
    <name evidence="8" type="ORF">BE04_41920</name>
</gene>
<sequence>MDDRVSLAALIEAAYRQHGHIVLRRARRLLGNEQEAREILQDVFASLLGEPAQLDGKGPMVGWLYGATTHACLNRIRDRKNRLRLLDTHVAPMQEESVGPSAEHALLTRELLAQLPVDLAQVAVHYYADEMTHEEIARVMGCSRRHIGNLLERLTAALSDPMREGGSSP</sequence>
<dbReference type="PANTHER" id="PTHR43133:SF8">
    <property type="entry name" value="RNA POLYMERASE SIGMA FACTOR HI_1459-RELATED"/>
    <property type="match status" value="1"/>
</dbReference>
<evidence type="ECO:0000256" key="2">
    <source>
        <dbReference type="ARBA" id="ARBA00023015"/>
    </source>
</evidence>
<evidence type="ECO:0000313" key="9">
    <source>
        <dbReference type="Proteomes" id="UP000075604"/>
    </source>
</evidence>
<reference evidence="8 9" key="1">
    <citation type="submission" date="2014-02" db="EMBL/GenBank/DDBJ databases">
        <title>The small core and large imbalanced accessory genome model reveals a collaborative survival strategy of Sorangium cellulosum strains in nature.</title>
        <authorList>
            <person name="Han K."/>
            <person name="Peng R."/>
            <person name="Blom J."/>
            <person name="Li Y.-Z."/>
        </authorList>
    </citation>
    <scope>NUCLEOTIDE SEQUENCE [LARGE SCALE GENOMIC DNA]</scope>
    <source>
        <strain evidence="8 9">So0157-18</strain>
    </source>
</reference>
<dbReference type="Pfam" id="PF08281">
    <property type="entry name" value="Sigma70_r4_2"/>
    <property type="match status" value="1"/>
</dbReference>
<name>A0A150PTD5_SORCE</name>
<proteinExistence type="inferred from homology"/>
<dbReference type="Gene3D" id="1.10.10.10">
    <property type="entry name" value="Winged helix-like DNA-binding domain superfamily/Winged helix DNA-binding domain"/>
    <property type="match status" value="1"/>
</dbReference>
<dbReference type="InterPro" id="IPR013324">
    <property type="entry name" value="RNA_pol_sigma_r3/r4-like"/>
</dbReference>
<evidence type="ECO:0000256" key="1">
    <source>
        <dbReference type="ARBA" id="ARBA00010641"/>
    </source>
</evidence>
<dbReference type="InterPro" id="IPR013325">
    <property type="entry name" value="RNA_pol_sigma_r2"/>
</dbReference>
<comment type="similarity">
    <text evidence="1">Belongs to the sigma-70 factor family. ECF subfamily.</text>
</comment>
<dbReference type="InterPro" id="IPR039425">
    <property type="entry name" value="RNA_pol_sigma-70-like"/>
</dbReference>
<evidence type="ECO:0000259" key="6">
    <source>
        <dbReference type="Pfam" id="PF04542"/>
    </source>
</evidence>
<dbReference type="GO" id="GO:0003677">
    <property type="term" value="F:DNA binding"/>
    <property type="evidence" value="ECO:0007669"/>
    <property type="project" value="UniProtKB-KW"/>
</dbReference>
<evidence type="ECO:0000256" key="4">
    <source>
        <dbReference type="ARBA" id="ARBA00023125"/>
    </source>
</evidence>
<evidence type="ECO:0000256" key="3">
    <source>
        <dbReference type="ARBA" id="ARBA00023082"/>
    </source>
</evidence>
<keyword evidence="5" id="KW-0804">Transcription</keyword>
<dbReference type="Gene3D" id="1.10.1740.10">
    <property type="match status" value="1"/>
</dbReference>
<dbReference type="InterPro" id="IPR014284">
    <property type="entry name" value="RNA_pol_sigma-70_dom"/>
</dbReference>
<dbReference type="InterPro" id="IPR013249">
    <property type="entry name" value="RNA_pol_sigma70_r4_t2"/>
</dbReference>
<keyword evidence="3" id="KW-0731">Sigma factor</keyword>
<dbReference type="NCBIfam" id="TIGR02937">
    <property type="entry name" value="sigma70-ECF"/>
    <property type="match status" value="1"/>
</dbReference>
<dbReference type="InterPro" id="IPR036388">
    <property type="entry name" value="WH-like_DNA-bd_sf"/>
</dbReference>
<feature type="domain" description="RNA polymerase sigma-70 region 2" evidence="6">
    <location>
        <begin position="15"/>
        <end position="80"/>
    </location>
</feature>
<dbReference type="PANTHER" id="PTHR43133">
    <property type="entry name" value="RNA POLYMERASE ECF-TYPE SIGMA FACTO"/>
    <property type="match status" value="1"/>
</dbReference>